<feature type="compositionally biased region" description="Basic residues" evidence="1">
    <location>
        <begin position="90"/>
        <end position="100"/>
    </location>
</feature>
<dbReference type="Proteomes" id="UP000299102">
    <property type="component" value="Unassembled WGS sequence"/>
</dbReference>
<comment type="caution">
    <text evidence="2">The sequence shown here is derived from an EMBL/GenBank/DDBJ whole genome shotgun (WGS) entry which is preliminary data.</text>
</comment>
<name>A0A4C1W4S8_EUMVA</name>
<evidence type="ECO:0000256" key="1">
    <source>
        <dbReference type="SAM" id="MobiDB-lite"/>
    </source>
</evidence>
<sequence length="154" mass="17080">MRNPPLRPAICITLVEASYRGFRIQFAHEAGALRGVRVYMSMTHACHLLLSLSSRQRPVSGCVHGPLSQLPLARLQNGSESRSAGALPILRRRPQSRHRNGIAASQSDSSSRCNIMYAIRVYRSERRAGRPRRGRAHRQGTPRTEAVVGRTSTA</sequence>
<protein>
    <submittedName>
        <fullName evidence="2">Uncharacterized protein</fullName>
    </submittedName>
</protein>
<accession>A0A4C1W4S8</accession>
<evidence type="ECO:0000313" key="3">
    <source>
        <dbReference type="Proteomes" id="UP000299102"/>
    </source>
</evidence>
<organism evidence="2 3">
    <name type="scientific">Eumeta variegata</name>
    <name type="common">Bagworm moth</name>
    <name type="synonym">Eumeta japonica</name>
    <dbReference type="NCBI Taxonomy" id="151549"/>
    <lineage>
        <taxon>Eukaryota</taxon>
        <taxon>Metazoa</taxon>
        <taxon>Ecdysozoa</taxon>
        <taxon>Arthropoda</taxon>
        <taxon>Hexapoda</taxon>
        <taxon>Insecta</taxon>
        <taxon>Pterygota</taxon>
        <taxon>Neoptera</taxon>
        <taxon>Endopterygota</taxon>
        <taxon>Lepidoptera</taxon>
        <taxon>Glossata</taxon>
        <taxon>Ditrysia</taxon>
        <taxon>Tineoidea</taxon>
        <taxon>Psychidae</taxon>
        <taxon>Oiketicinae</taxon>
        <taxon>Eumeta</taxon>
    </lineage>
</organism>
<gene>
    <name evidence="2" type="ORF">EVAR_24206_1</name>
</gene>
<keyword evidence="3" id="KW-1185">Reference proteome</keyword>
<dbReference type="AlphaFoldDB" id="A0A4C1W4S8"/>
<dbReference type="EMBL" id="BGZK01000475">
    <property type="protein sequence ID" value="GBP46013.1"/>
    <property type="molecule type" value="Genomic_DNA"/>
</dbReference>
<evidence type="ECO:0000313" key="2">
    <source>
        <dbReference type="EMBL" id="GBP46013.1"/>
    </source>
</evidence>
<reference evidence="2 3" key="1">
    <citation type="journal article" date="2019" name="Commun. Biol.">
        <title>The bagworm genome reveals a unique fibroin gene that provides high tensile strength.</title>
        <authorList>
            <person name="Kono N."/>
            <person name="Nakamura H."/>
            <person name="Ohtoshi R."/>
            <person name="Tomita M."/>
            <person name="Numata K."/>
            <person name="Arakawa K."/>
        </authorList>
    </citation>
    <scope>NUCLEOTIDE SEQUENCE [LARGE SCALE GENOMIC DNA]</scope>
</reference>
<feature type="compositionally biased region" description="Basic residues" evidence="1">
    <location>
        <begin position="129"/>
        <end position="140"/>
    </location>
</feature>
<proteinExistence type="predicted"/>
<feature type="region of interest" description="Disordered" evidence="1">
    <location>
        <begin position="124"/>
        <end position="154"/>
    </location>
</feature>
<feature type="region of interest" description="Disordered" evidence="1">
    <location>
        <begin position="83"/>
        <end position="109"/>
    </location>
</feature>